<name>A0A4Y6U901_9PROT</name>
<dbReference type="InterPro" id="IPR001509">
    <property type="entry name" value="Epimerase_deHydtase"/>
</dbReference>
<organism evidence="5 6">
    <name type="scientific">Formicincola oecophyllae</name>
    <dbReference type="NCBI Taxonomy" id="2558361"/>
    <lineage>
        <taxon>Bacteria</taxon>
        <taxon>Pseudomonadati</taxon>
        <taxon>Pseudomonadota</taxon>
        <taxon>Alphaproteobacteria</taxon>
        <taxon>Acetobacterales</taxon>
        <taxon>Acetobacteraceae</taxon>
        <taxon>Formicincola</taxon>
    </lineage>
</organism>
<gene>
    <name evidence="5" type="primary">rfaD</name>
    <name evidence="5" type="ORF">E3E12_03885</name>
</gene>
<keyword evidence="2 5" id="KW-0413">Isomerase</keyword>
<dbReference type="KEGG" id="swf:E3E12_03885"/>
<evidence type="ECO:0000313" key="6">
    <source>
        <dbReference type="Proteomes" id="UP000318709"/>
    </source>
</evidence>
<evidence type="ECO:0000256" key="1">
    <source>
        <dbReference type="ARBA" id="ARBA00022857"/>
    </source>
</evidence>
<dbReference type="Gene3D" id="3.90.25.10">
    <property type="entry name" value="UDP-galactose 4-epimerase, domain 1"/>
    <property type="match status" value="1"/>
</dbReference>
<dbReference type="PANTHER" id="PTHR43103">
    <property type="entry name" value="NUCLEOSIDE-DIPHOSPHATE-SUGAR EPIMERASE"/>
    <property type="match status" value="1"/>
</dbReference>
<accession>A0A4Y6U901</accession>
<dbReference type="InterPro" id="IPR036291">
    <property type="entry name" value="NAD(P)-bd_dom_sf"/>
</dbReference>
<dbReference type="RefSeq" id="WP_141443186.1">
    <property type="nucleotide sequence ID" value="NZ_CP038231.1"/>
</dbReference>
<evidence type="ECO:0000256" key="2">
    <source>
        <dbReference type="ARBA" id="ARBA00023235"/>
    </source>
</evidence>
<dbReference type="GO" id="GO:0008712">
    <property type="term" value="F:ADP-glyceromanno-heptose 6-epimerase activity"/>
    <property type="evidence" value="ECO:0007669"/>
    <property type="project" value="UniProtKB-EC"/>
</dbReference>
<keyword evidence="6" id="KW-1185">Reference proteome</keyword>
<dbReference type="NCBIfam" id="TIGR02197">
    <property type="entry name" value="heptose_epim"/>
    <property type="match status" value="1"/>
</dbReference>
<dbReference type="OrthoDB" id="9801785at2"/>
<keyword evidence="1" id="KW-0521">NADP</keyword>
<evidence type="ECO:0000313" key="5">
    <source>
        <dbReference type="EMBL" id="QDH13480.1"/>
    </source>
</evidence>
<dbReference type="EC" id="5.1.3.20" evidence="5"/>
<feature type="domain" description="NAD-dependent epimerase/dehydratase" evidence="4">
    <location>
        <begin position="2"/>
        <end position="249"/>
    </location>
</feature>
<keyword evidence="3" id="KW-0119">Carbohydrate metabolism</keyword>
<evidence type="ECO:0000259" key="4">
    <source>
        <dbReference type="Pfam" id="PF01370"/>
    </source>
</evidence>
<dbReference type="GO" id="GO:0005975">
    <property type="term" value="P:carbohydrate metabolic process"/>
    <property type="evidence" value="ECO:0007669"/>
    <property type="project" value="InterPro"/>
</dbReference>
<protein>
    <submittedName>
        <fullName evidence="5">ADP-glyceromanno-heptose 6-epimerase</fullName>
        <ecNumber evidence="5">5.1.3.20</ecNumber>
    </submittedName>
</protein>
<dbReference type="Pfam" id="PF01370">
    <property type="entry name" value="Epimerase"/>
    <property type="match status" value="1"/>
</dbReference>
<proteinExistence type="predicted"/>
<dbReference type="EMBL" id="CP038231">
    <property type="protein sequence ID" value="QDH13480.1"/>
    <property type="molecule type" value="Genomic_DNA"/>
</dbReference>
<dbReference type="InterPro" id="IPR011912">
    <property type="entry name" value="Heptose_epim"/>
</dbReference>
<dbReference type="PANTHER" id="PTHR43103:SF3">
    <property type="entry name" value="ADP-L-GLYCERO-D-MANNO-HEPTOSE-6-EPIMERASE"/>
    <property type="match status" value="1"/>
</dbReference>
<evidence type="ECO:0000256" key="3">
    <source>
        <dbReference type="ARBA" id="ARBA00023277"/>
    </source>
</evidence>
<dbReference type="SUPFAM" id="SSF51735">
    <property type="entry name" value="NAD(P)-binding Rossmann-fold domains"/>
    <property type="match status" value="1"/>
</dbReference>
<dbReference type="Gene3D" id="3.40.50.720">
    <property type="entry name" value="NAD(P)-binding Rossmann-like Domain"/>
    <property type="match status" value="1"/>
</dbReference>
<dbReference type="Proteomes" id="UP000318709">
    <property type="component" value="Chromosome"/>
</dbReference>
<dbReference type="AlphaFoldDB" id="A0A4Y6U901"/>
<reference evidence="5 6" key="1">
    <citation type="submission" date="2019-03" db="EMBL/GenBank/DDBJ databases">
        <title>The complete genome sequence of Swingsia_sp. F3b2 LMG30590(T).</title>
        <authorList>
            <person name="Chua K.-O."/>
            <person name="Chan K.-G."/>
            <person name="See-Too W.-S."/>
        </authorList>
    </citation>
    <scope>NUCLEOTIDE SEQUENCE [LARGE SCALE GENOMIC DNA]</scope>
    <source>
        <strain evidence="5 6">F3b2</strain>
    </source>
</reference>
<dbReference type="GO" id="GO:0050661">
    <property type="term" value="F:NADP binding"/>
    <property type="evidence" value="ECO:0007669"/>
    <property type="project" value="InterPro"/>
</dbReference>
<sequence length="340" mass="37582">MILITGGAGFIGSCLQERLFAQNRQTIVADWLGGGASSALSTGQAQPGRWRNLAAHPPLEVVAPEALSTWLERAPALRAVVHLGAISETTAKDGDLVWRTNVALPQQLWRWCARARVPFIYASSAATYGSAVNDFRDGLEGLERLRPTSLYGWSKQAFDLWVCQALERGHPSPPQWAGLKFFNVYGPNEYHKGAMMSVIKVKYDELAAGRPLTLFKSDDPSVADGQQKRDFIWVGDCVDVVLWLLRNPHVCGLFNCGTGQARSYSDLARAVCQAADRPEAITYVPMPQRLQGQYQYYTQANMDALREAGYQAPFTPLEEGVRRYVQSYLMQAGPAGPRTL</sequence>